<evidence type="ECO:0000256" key="2">
    <source>
        <dbReference type="ARBA" id="ARBA00049106"/>
    </source>
</evidence>
<reference evidence="4 5" key="1">
    <citation type="submission" date="2021-01" db="EMBL/GenBank/DDBJ databases">
        <title>Whole genome shotgun sequence of Plantactinospora endophytica NBRC 110450.</title>
        <authorList>
            <person name="Komaki H."/>
            <person name="Tamura T."/>
        </authorList>
    </citation>
    <scope>NUCLEOTIDE SEQUENCE [LARGE SCALE GENOMIC DNA]</scope>
    <source>
        <strain evidence="4 5">NBRC 110450</strain>
    </source>
</reference>
<protein>
    <submittedName>
        <fullName evidence="4">Nitroreductase</fullName>
    </submittedName>
</protein>
<sequence length="167" mass="18761">MHYVDHPRRFGTAAEGRTEMTTAEGDRDGVRDNPTGWVGAHIRRYLETDGAQGHDFNGFPTLLLTTRGRKSGELRRTALIYGRDGDRYVVVASNGAAVQNPNWFLNLVADPEVRVQVRADRFVARARVADPAERPGLWELMAGIFPTYRTYAEQAPRQIPVVVLERV</sequence>
<proteinExistence type="inferred from homology"/>
<dbReference type="NCBIfam" id="TIGR00026">
    <property type="entry name" value="hi_GC_TIGR00026"/>
    <property type="match status" value="1"/>
</dbReference>
<accession>A0ABQ4DYX8</accession>
<evidence type="ECO:0000313" key="5">
    <source>
        <dbReference type="Proteomes" id="UP000646749"/>
    </source>
</evidence>
<dbReference type="InterPro" id="IPR004378">
    <property type="entry name" value="F420H2_quin_Rdtase"/>
</dbReference>
<evidence type="ECO:0000256" key="1">
    <source>
        <dbReference type="ARBA" id="ARBA00008710"/>
    </source>
</evidence>
<comment type="catalytic activity">
    <reaction evidence="2">
        <text>oxidized coenzyme F420-(gamma-L-Glu)(n) + a quinol + H(+) = reduced coenzyme F420-(gamma-L-Glu)(n) + a quinone</text>
        <dbReference type="Rhea" id="RHEA:39663"/>
        <dbReference type="Rhea" id="RHEA-COMP:12939"/>
        <dbReference type="Rhea" id="RHEA-COMP:14378"/>
        <dbReference type="ChEBI" id="CHEBI:15378"/>
        <dbReference type="ChEBI" id="CHEBI:24646"/>
        <dbReference type="ChEBI" id="CHEBI:132124"/>
        <dbReference type="ChEBI" id="CHEBI:133980"/>
        <dbReference type="ChEBI" id="CHEBI:139511"/>
    </reaction>
</comment>
<dbReference type="EMBL" id="BONW01000009">
    <property type="protein sequence ID" value="GIG87286.1"/>
    <property type="molecule type" value="Genomic_DNA"/>
</dbReference>
<dbReference type="Gene3D" id="2.30.110.10">
    <property type="entry name" value="Electron Transport, Fmn-binding Protein, Chain A"/>
    <property type="match status" value="1"/>
</dbReference>
<evidence type="ECO:0000313" key="4">
    <source>
        <dbReference type="EMBL" id="GIG87286.1"/>
    </source>
</evidence>
<dbReference type="Pfam" id="PF04075">
    <property type="entry name" value="F420H2_quin_red"/>
    <property type="match status" value="1"/>
</dbReference>
<gene>
    <name evidence="4" type="ORF">Pen02_22220</name>
</gene>
<comment type="similarity">
    <text evidence="1">Belongs to the F420H(2)-dependent quinone reductase family.</text>
</comment>
<evidence type="ECO:0000256" key="3">
    <source>
        <dbReference type="SAM" id="MobiDB-lite"/>
    </source>
</evidence>
<feature type="region of interest" description="Disordered" evidence="3">
    <location>
        <begin position="1"/>
        <end position="35"/>
    </location>
</feature>
<dbReference type="PANTHER" id="PTHR39428">
    <property type="entry name" value="F420H(2)-DEPENDENT QUINONE REDUCTASE RV1261C"/>
    <property type="match status" value="1"/>
</dbReference>
<keyword evidence="5" id="KW-1185">Reference proteome</keyword>
<organism evidence="4 5">
    <name type="scientific">Plantactinospora endophytica</name>
    <dbReference type="NCBI Taxonomy" id="673535"/>
    <lineage>
        <taxon>Bacteria</taxon>
        <taxon>Bacillati</taxon>
        <taxon>Actinomycetota</taxon>
        <taxon>Actinomycetes</taxon>
        <taxon>Micromonosporales</taxon>
        <taxon>Micromonosporaceae</taxon>
        <taxon>Plantactinospora</taxon>
    </lineage>
</organism>
<name>A0ABQ4DYX8_9ACTN</name>
<dbReference type="InterPro" id="IPR012349">
    <property type="entry name" value="Split_barrel_FMN-bd"/>
</dbReference>
<dbReference type="Proteomes" id="UP000646749">
    <property type="component" value="Unassembled WGS sequence"/>
</dbReference>
<comment type="caution">
    <text evidence="4">The sequence shown here is derived from an EMBL/GenBank/DDBJ whole genome shotgun (WGS) entry which is preliminary data.</text>
</comment>
<dbReference type="PANTHER" id="PTHR39428:SF1">
    <property type="entry name" value="F420H(2)-DEPENDENT QUINONE REDUCTASE RV1261C"/>
    <property type="match status" value="1"/>
</dbReference>